<reference evidence="9" key="1">
    <citation type="submission" date="2016-11" db="EMBL/GenBank/DDBJ databases">
        <authorList>
            <person name="Varghese N."/>
            <person name="Submissions S."/>
        </authorList>
    </citation>
    <scope>NUCLEOTIDE SEQUENCE [LARGE SCALE GENOMIC DNA]</scope>
    <source>
        <strain evidence="9">DSM 10124</strain>
    </source>
</reference>
<dbReference type="GO" id="GO:0055085">
    <property type="term" value="P:transmembrane transport"/>
    <property type="evidence" value="ECO:0007669"/>
    <property type="project" value="InterPro"/>
</dbReference>
<evidence type="ECO:0000256" key="6">
    <source>
        <dbReference type="SAM" id="Phobius"/>
    </source>
</evidence>
<proteinExistence type="predicted"/>
<dbReference type="PANTHER" id="PTHR43568">
    <property type="entry name" value="P PROTEIN"/>
    <property type="match status" value="1"/>
</dbReference>
<dbReference type="Proteomes" id="UP000184423">
    <property type="component" value="Unassembled WGS sequence"/>
</dbReference>
<feature type="transmembrane region" description="Helical" evidence="6">
    <location>
        <begin position="278"/>
        <end position="301"/>
    </location>
</feature>
<dbReference type="InterPro" id="IPR051475">
    <property type="entry name" value="Diverse_Ion_Transporter"/>
</dbReference>
<dbReference type="Pfam" id="PF03600">
    <property type="entry name" value="CitMHS"/>
    <property type="match status" value="1"/>
</dbReference>
<sequence>MIRQFINKTKEDIVFSISLILAIVTSLFNTPKLHYIDFKVLISLFNLMIVIECFEKQKLLEMISIRILDKFKNERKVSLVLILITFLFSMLITNDVALITFVPLALIIAKKSKINPMEIIVLQTLSANIGSSLTPMGNPQNLFIYSKYNLNLTTFLKIMLPFVILGLFVLVLLNLSIPNKDICFHIEKVEIKNKKITFIFVLLFIIVLLSIFNIINYYFAFLITVIITFTLDKKLFKEVDYALLLTFVFFFIFIGNLSNIEIVRNLFIKILNKPKSTFISSITLSQFISNVPCAILLSGFSSNYKELLLGVDIGGMGTLIASLASVISYKFYANEYKQNKKVYLKKFTVYNFSLLALFTIIFWFII</sequence>
<keyword evidence="2" id="KW-0813">Transport</keyword>
<evidence type="ECO:0000256" key="5">
    <source>
        <dbReference type="ARBA" id="ARBA00023136"/>
    </source>
</evidence>
<protein>
    <submittedName>
        <fullName evidence="8">Transporter, YbiR family</fullName>
    </submittedName>
</protein>
<feature type="transmembrane region" description="Helical" evidence="6">
    <location>
        <begin position="196"/>
        <end position="229"/>
    </location>
</feature>
<accession>A0A1M5C3P1</accession>
<feature type="transmembrane region" description="Helical" evidence="6">
    <location>
        <begin position="307"/>
        <end position="327"/>
    </location>
</feature>
<evidence type="ECO:0000259" key="7">
    <source>
        <dbReference type="Pfam" id="PF03600"/>
    </source>
</evidence>
<feature type="transmembrane region" description="Helical" evidence="6">
    <location>
        <begin position="347"/>
        <end position="365"/>
    </location>
</feature>
<organism evidence="8 9">
    <name type="scientific">Caloramator proteoclasticus DSM 10124</name>
    <dbReference type="NCBI Taxonomy" id="1121262"/>
    <lineage>
        <taxon>Bacteria</taxon>
        <taxon>Bacillati</taxon>
        <taxon>Bacillota</taxon>
        <taxon>Clostridia</taxon>
        <taxon>Eubacteriales</taxon>
        <taxon>Clostridiaceae</taxon>
        <taxon>Caloramator</taxon>
    </lineage>
</organism>
<evidence type="ECO:0000256" key="4">
    <source>
        <dbReference type="ARBA" id="ARBA00022989"/>
    </source>
</evidence>
<keyword evidence="9" id="KW-1185">Reference proteome</keyword>
<name>A0A1M5C3P1_9CLOT</name>
<dbReference type="PANTHER" id="PTHR43568:SF1">
    <property type="entry name" value="P PROTEIN"/>
    <property type="match status" value="1"/>
</dbReference>
<feature type="transmembrane region" description="Helical" evidence="6">
    <location>
        <begin position="76"/>
        <end position="109"/>
    </location>
</feature>
<feature type="transmembrane region" description="Helical" evidence="6">
    <location>
        <begin position="155"/>
        <end position="175"/>
    </location>
</feature>
<dbReference type="EMBL" id="FQVG01000096">
    <property type="protein sequence ID" value="SHF49393.1"/>
    <property type="molecule type" value="Genomic_DNA"/>
</dbReference>
<comment type="subcellular location">
    <subcellularLocation>
        <location evidence="1">Membrane</location>
        <topology evidence="1">Multi-pass membrane protein</topology>
    </subcellularLocation>
</comment>
<evidence type="ECO:0000313" key="8">
    <source>
        <dbReference type="EMBL" id="SHF49393.1"/>
    </source>
</evidence>
<evidence type="ECO:0000313" key="9">
    <source>
        <dbReference type="Proteomes" id="UP000184423"/>
    </source>
</evidence>
<feature type="domain" description="Citrate transporter-like" evidence="7">
    <location>
        <begin position="13"/>
        <end position="297"/>
    </location>
</feature>
<dbReference type="AlphaFoldDB" id="A0A1M5C3P1"/>
<keyword evidence="3 6" id="KW-0812">Transmembrane</keyword>
<feature type="transmembrane region" description="Helical" evidence="6">
    <location>
        <begin position="35"/>
        <end position="55"/>
    </location>
</feature>
<dbReference type="GO" id="GO:0016020">
    <property type="term" value="C:membrane"/>
    <property type="evidence" value="ECO:0007669"/>
    <property type="project" value="UniProtKB-SubCell"/>
</dbReference>
<feature type="transmembrane region" description="Helical" evidence="6">
    <location>
        <begin position="12"/>
        <end position="29"/>
    </location>
</feature>
<evidence type="ECO:0000256" key="3">
    <source>
        <dbReference type="ARBA" id="ARBA00022692"/>
    </source>
</evidence>
<gene>
    <name evidence="8" type="ORF">SAMN02746091_02643</name>
</gene>
<dbReference type="RefSeq" id="WP_084106797.1">
    <property type="nucleotide sequence ID" value="NZ_FQVG01000096.1"/>
</dbReference>
<keyword evidence="5 6" id="KW-0472">Membrane</keyword>
<feature type="transmembrane region" description="Helical" evidence="6">
    <location>
        <begin position="241"/>
        <end position="257"/>
    </location>
</feature>
<evidence type="ECO:0000256" key="1">
    <source>
        <dbReference type="ARBA" id="ARBA00004141"/>
    </source>
</evidence>
<evidence type="ECO:0000256" key="2">
    <source>
        <dbReference type="ARBA" id="ARBA00022448"/>
    </source>
</evidence>
<keyword evidence="4 6" id="KW-1133">Transmembrane helix</keyword>
<dbReference type="InterPro" id="IPR004680">
    <property type="entry name" value="Cit_transptr-like_dom"/>
</dbReference>